<name>A0A0F5PMJ2_9THEO</name>
<evidence type="ECO:0000313" key="2">
    <source>
        <dbReference type="Proteomes" id="UP000010146"/>
    </source>
</evidence>
<organism evidence="1 2">
    <name type="scientific">Caldanaerobacter subterraneus subsp. pacificus DSM 12653</name>
    <dbReference type="NCBI Taxonomy" id="391606"/>
    <lineage>
        <taxon>Bacteria</taxon>
        <taxon>Bacillati</taxon>
        <taxon>Bacillota</taxon>
        <taxon>Clostridia</taxon>
        <taxon>Thermoanaerobacterales</taxon>
        <taxon>Thermoanaerobacteraceae</taxon>
        <taxon>Caldanaerobacter</taxon>
    </lineage>
</organism>
<evidence type="ECO:0000313" key="1">
    <source>
        <dbReference type="EMBL" id="KKC29606.1"/>
    </source>
</evidence>
<dbReference type="AlphaFoldDB" id="A0A0F5PMJ2"/>
<sequence length="58" mass="6811">MKYYDLIGRDLEEVLDALFGKKCKVVETKSIFRYEGKTLKAVRIKEKGEFVEITVIRI</sequence>
<reference evidence="2" key="3">
    <citation type="submission" date="2015-02" db="EMBL/GenBank/DDBJ databases">
        <title>Genome analysis of three genomes within the thermophilic hydrogenogenic bacterial species Caldanaerobacter subterraneus.</title>
        <authorList>
            <person name="Sant'Anna F.H."/>
            <person name="Lebedinsky A."/>
            <person name="Sokolova T."/>
            <person name="Robb F.T."/>
            <person name="Gonzalez J.M."/>
        </authorList>
    </citation>
    <scope>NUCLEOTIDE SEQUENCE [LARGE SCALE GENOMIC DNA]</scope>
    <source>
        <strain evidence="2">DSM 12653</strain>
    </source>
</reference>
<accession>A0A0F5PMJ2</accession>
<comment type="caution">
    <text evidence="1">The sequence shown here is derived from an EMBL/GenBank/DDBJ whole genome shotgun (WGS) entry which is preliminary data.</text>
</comment>
<reference evidence="1 2" key="1">
    <citation type="submission" date="2008-07" db="EMBL/GenBank/DDBJ databases">
        <authorList>
            <person name="Gonzalez J."/>
            <person name="Sokolova T."/>
            <person name="Ferriera S."/>
            <person name="Johnson J."/>
            <person name="Kravitz S."/>
            <person name="Beeson K."/>
            <person name="Sutton G."/>
            <person name="Rogers Y.-H."/>
            <person name="Friedman R."/>
            <person name="Frazier M."/>
            <person name="Venter J.C."/>
        </authorList>
    </citation>
    <scope>NUCLEOTIDE SEQUENCE [LARGE SCALE GENOMIC DNA]</scope>
    <source>
        <strain evidence="1 2">DSM 12653</strain>
    </source>
</reference>
<gene>
    <name evidence="1" type="ORF">CDSM653_01325</name>
</gene>
<reference evidence="1 2" key="2">
    <citation type="journal article" date="2015" name="BMC Genomics">
        <title>Analysis of three genomes within the thermophilic bacterial species Caldanaerobacter subterraneus with a focus on carbon monoxide dehydrogenase evolution and hydrolase diversity.</title>
        <authorList>
            <person name="Sant'Anna F.H."/>
            <person name="Lebedinsky A.V."/>
            <person name="Sokolova T.G."/>
            <person name="Robb F.T."/>
            <person name="Gonzalez J.M."/>
        </authorList>
    </citation>
    <scope>NUCLEOTIDE SEQUENCE [LARGE SCALE GENOMIC DNA]</scope>
    <source>
        <strain evidence="1 2">DSM 12653</strain>
    </source>
</reference>
<protein>
    <submittedName>
        <fullName evidence="1">Uncharacterized protein</fullName>
    </submittedName>
</protein>
<dbReference type="EMBL" id="ABXP02000075">
    <property type="protein sequence ID" value="KKC29606.1"/>
    <property type="molecule type" value="Genomic_DNA"/>
</dbReference>
<dbReference type="Proteomes" id="UP000010146">
    <property type="component" value="Unassembled WGS sequence"/>
</dbReference>
<proteinExistence type="predicted"/>
<dbReference type="RefSeq" id="WP_011025685.1">
    <property type="nucleotide sequence ID" value="NZ_ABXP02000075.1"/>
</dbReference>